<dbReference type="EMBL" id="OV170226">
    <property type="protein sequence ID" value="CAH0726513.1"/>
    <property type="molecule type" value="Genomic_DNA"/>
</dbReference>
<proteinExistence type="predicted"/>
<evidence type="ECO:0000256" key="1">
    <source>
        <dbReference type="SAM" id="MobiDB-lite"/>
    </source>
</evidence>
<evidence type="ECO:0000313" key="2">
    <source>
        <dbReference type="EMBL" id="CAH0726513.1"/>
    </source>
</evidence>
<feature type="region of interest" description="Disordered" evidence="1">
    <location>
        <begin position="13"/>
        <end position="81"/>
    </location>
</feature>
<sequence>MYGVTILDPSRCGRCGSARRQRRRRPRSVAKRRGGGAARAACATSAPPSPSRPAPLAPGGGRAAEGATSEPDTRLAQRPALSSSVLSAASFSVQVIAGLSHSAASDRPLEPDRL</sequence>
<feature type="non-terminal residue" evidence="2">
    <location>
        <position position="114"/>
    </location>
</feature>
<organism evidence="2 3">
    <name type="scientific">Brenthis ino</name>
    <name type="common">lesser marbled fritillary</name>
    <dbReference type="NCBI Taxonomy" id="405034"/>
    <lineage>
        <taxon>Eukaryota</taxon>
        <taxon>Metazoa</taxon>
        <taxon>Ecdysozoa</taxon>
        <taxon>Arthropoda</taxon>
        <taxon>Hexapoda</taxon>
        <taxon>Insecta</taxon>
        <taxon>Pterygota</taxon>
        <taxon>Neoptera</taxon>
        <taxon>Endopterygota</taxon>
        <taxon>Lepidoptera</taxon>
        <taxon>Glossata</taxon>
        <taxon>Ditrysia</taxon>
        <taxon>Papilionoidea</taxon>
        <taxon>Nymphalidae</taxon>
        <taxon>Heliconiinae</taxon>
        <taxon>Argynnini</taxon>
        <taxon>Brenthis</taxon>
    </lineage>
</organism>
<reference evidence="2" key="1">
    <citation type="submission" date="2021-12" db="EMBL/GenBank/DDBJ databases">
        <authorList>
            <person name="Martin H S."/>
        </authorList>
    </citation>
    <scope>NUCLEOTIDE SEQUENCE</scope>
</reference>
<accession>A0A8J9UUR5</accession>
<gene>
    <name evidence="2" type="ORF">BINO364_LOCUS11963</name>
</gene>
<feature type="compositionally biased region" description="Pro residues" evidence="1">
    <location>
        <begin position="47"/>
        <end position="56"/>
    </location>
</feature>
<protein>
    <submittedName>
        <fullName evidence="2">Uncharacterized protein</fullName>
    </submittedName>
</protein>
<feature type="compositionally biased region" description="Basic residues" evidence="1">
    <location>
        <begin position="17"/>
        <end position="34"/>
    </location>
</feature>
<dbReference type="AlphaFoldDB" id="A0A8J9UUR5"/>
<dbReference type="Proteomes" id="UP000838878">
    <property type="component" value="Chromosome 6"/>
</dbReference>
<keyword evidence="3" id="KW-1185">Reference proteome</keyword>
<name>A0A8J9UUR5_9NEOP</name>
<evidence type="ECO:0000313" key="3">
    <source>
        <dbReference type="Proteomes" id="UP000838878"/>
    </source>
</evidence>